<dbReference type="GO" id="GO:0030420">
    <property type="term" value="P:establishment of competence for transformation"/>
    <property type="evidence" value="ECO:0007669"/>
    <property type="project" value="InterPro"/>
</dbReference>
<accession>A0A6H1P4T7</accession>
<evidence type="ECO:0000313" key="2">
    <source>
        <dbReference type="Proteomes" id="UP000501868"/>
    </source>
</evidence>
<dbReference type="AlphaFoldDB" id="A0A6H1P4T7"/>
<dbReference type="Pfam" id="PF06338">
    <property type="entry name" value="ComK"/>
    <property type="match status" value="1"/>
</dbReference>
<proteinExistence type="predicted"/>
<reference evidence="1 2" key="1">
    <citation type="submission" date="2020-04" db="EMBL/GenBank/DDBJ databases">
        <title>Genome-Wide Identification of 5-Methylcytosine Sites in Bacterial Genomes By High-Throughput Sequencing of MspJI Restriction Fragments.</title>
        <authorList>
            <person name="Wu V."/>
        </authorList>
    </citation>
    <scope>NUCLEOTIDE SEQUENCE [LARGE SCALE GENOMIC DNA]</scope>
    <source>
        <strain evidence="1 2">S2</strain>
    </source>
</reference>
<sequence>MEIREEYLINEKTVLLTGEYDSNGKLITRVIDGGETFQVDLTPSQVIDANLLLVGSNLCGSLHSSKNLLGQLYMYPLTINSRLGIYLLPTKSLKKRNCVWFSLIHIKNTQSLGIRKTKVYTSYGHIVEINMRKSAFINRVQIAKDLREMIIKNSSSALMYYIESQNGFYISEDSSTNKYKFIK</sequence>
<dbReference type="Proteomes" id="UP000501868">
    <property type="component" value="Chromosome"/>
</dbReference>
<dbReference type="InterPro" id="IPR010461">
    <property type="entry name" value="ComK"/>
</dbReference>
<evidence type="ECO:0008006" key="3">
    <source>
        <dbReference type="Google" id="ProtNLM"/>
    </source>
</evidence>
<reference evidence="1 2" key="2">
    <citation type="submission" date="2020-04" db="EMBL/GenBank/DDBJ databases">
        <authorList>
            <person name="Fomenkov A."/>
            <person name="Anton B.P."/>
            <person name="Roberts R.J."/>
        </authorList>
    </citation>
    <scope>NUCLEOTIDE SEQUENCE [LARGE SCALE GENOMIC DNA]</scope>
    <source>
        <strain evidence="1 2">S2</strain>
    </source>
</reference>
<name>A0A6H1P4T7_PRIMG</name>
<dbReference type="EMBL" id="CP051128">
    <property type="protein sequence ID" value="QIZ08475.1"/>
    <property type="molecule type" value="Genomic_DNA"/>
</dbReference>
<protein>
    <recommendedName>
        <fullName evidence="3">Competence protein ComK</fullName>
    </recommendedName>
</protein>
<organism evidence="1 2">
    <name type="scientific">Priestia megaterium</name>
    <name type="common">Bacillus megaterium</name>
    <dbReference type="NCBI Taxonomy" id="1404"/>
    <lineage>
        <taxon>Bacteria</taxon>
        <taxon>Bacillati</taxon>
        <taxon>Bacillota</taxon>
        <taxon>Bacilli</taxon>
        <taxon>Bacillales</taxon>
        <taxon>Bacillaceae</taxon>
        <taxon>Priestia</taxon>
    </lineage>
</organism>
<gene>
    <name evidence="1" type="ORF">HFZ78_18635</name>
</gene>
<evidence type="ECO:0000313" key="1">
    <source>
        <dbReference type="EMBL" id="QIZ08475.1"/>
    </source>
</evidence>